<name>A0A383TVZ1_9FLAO</name>
<evidence type="ECO:0000313" key="3">
    <source>
        <dbReference type="Proteomes" id="UP000262142"/>
    </source>
</evidence>
<keyword evidence="3" id="KW-1185">Reference proteome</keyword>
<dbReference type="Pfam" id="PF12156">
    <property type="entry name" value="ATPase-cat_bd"/>
    <property type="match status" value="1"/>
</dbReference>
<evidence type="ECO:0000259" key="1">
    <source>
        <dbReference type="Pfam" id="PF12156"/>
    </source>
</evidence>
<organism evidence="2 3">
    <name type="scientific">Candidatus Ornithobacterium hominis</name>
    <dbReference type="NCBI Taxonomy" id="2497989"/>
    <lineage>
        <taxon>Bacteria</taxon>
        <taxon>Pseudomonadati</taxon>
        <taxon>Bacteroidota</taxon>
        <taxon>Flavobacteriia</taxon>
        <taxon>Flavobacteriales</taxon>
        <taxon>Weeksellaceae</taxon>
        <taxon>Ornithobacterium</taxon>
    </lineage>
</organism>
<dbReference type="EMBL" id="UNSC01000001">
    <property type="protein sequence ID" value="SZD71329.1"/>
    <property type="molecule type" value="Genomic_DNA"/>
</dbReference>
<evidence type="ECO:0000313" key="2">
    <source>
        <dbReference type="EMBL" id="SZD71329.1"/>
    </source>
</evidence>
<dbReference type="Proteomes" id="UP000262142">
    <property type="component" value="Unassembled WGS sequence"/>
</dbReference>
<sequence>MKAVNCYHCGDECGKDQVEFDHKSFCCLGCKTVYEILNQNSLMEFYELNKTPGIKPKSGGGASI</sequence>
<accession>A0A383TVZ1</accession>
<dbReference type="AlphaFoldDB" id="A0A383TVZ1"/>
<dbReference type="RefSeq" id="WP_317126754.1">
    <property type="nucleotide sequence ID" value="NZ_UNSC01000001.1"/>
</dbReference>
<feature type="domain" description="Putative metal-binding" evidence="1">
    <location>
        <begin position="5"/>
        <end position="56"/>
    </location>
</feature>
<protein>
    <submittedName>
        <fullName evidence="2">Metal-binding domain of cation transport ATPase</fullName>
    </submittedName>
</protein>
<gene>
    <name evidence="2" type="ORF">SAMEA104719789_00426</name>
</gene>
<dbReference type="InterPro" id="IPR021993">
    <property type="entry name" value="ATPase-cat-bd"/>
</dbReference>
<proteinExistence type="predicted"/>
<reference evidence="2 3" key="1">
    <citation type="submission" date="2018-09" db="EMBL/GenBank/DDBJ databases">
        <authorList>
            <consortium name="Pathogen Informatics"/>
        </authorList>
    </citation>
    <scope>NUCLEOTIDE SEQUENCE [LARGE SCALE GENOMIC DNA]</scope>
    <source>
        <strain evidence="2 3">OH-22767</strain>
    </source>
</reference>